<feature type="compositionally biased region" description="Basic and acidic residues" evidence="1">
    <location>
        <begin position="261"/>
        <end position="270"/>
    </location>
</feature>
<evidence type="ECO:0000256" key="1">
    <source>
        <dbReference type="SAM" id="MobiDB-lite"/>
    </source>
</evidence>
<name>A0AAD6MRU9_9EURO</name>
<sequence length="410" mass="43754">MPVVPSPRLSGVPGHRPELITNARPTISVTETVTSTSPVVHPPSSRMDPSVLQSSAKVRTKVTRGSPGHDPQYSASFTLSSVIDTSKTKRSFGHDPGLHGSGTTAPLQSGKSTNIPTWRGCALGATSSNRPSDVFIREVLPSPRLERNRSTCDPRSSEKHPPSVPGTGRPSEFMSQRQDHPALRSTASSGGTIVKLKPAPITRQKPIISTGAEQPVTSSGLQVYQSRSQAASSAVKPRSTSMNQTPLVSVSSQTRYALQTRSDRAGRSEQNRSGPLDVFVHQTSQQKVTLPTGVVLTSTYGKESFQSHRSEPSSNTRAHGLAVESTRRQGQSIQTVISNAIQASAGLLCTLAGYWSSSPERLVASIVSSSEGSLASAKRFFSFDQARSFSKAATPKGLSSRHIFVSFLQN</sequence>
<dbReference type="Proteomes" id="UP001215712">
    <property type="component" value="Unassembled WGS sequence"/>
</dbReference>
<keyword evidence="3" id="KW-1185">Reference proteome</keyword>
<dbReference type="AlphaFoldDB" id="A0AAD6MRU9"/>
<feature type="region of interest" description="Disordered" evidence="1">
    <location>
        <begin position="137"/>
        <end position="274"/>
    </location>
</feature>
<evidence type="ECO:0000313" key="2">
    <source>
        <dbReference type="EMBL" id="KAJ5709460.1"/>
    </source>
</evidence>
<feature type="region of interest" description="Disordered" evidence="1">
    <location>
        <begin position="1"/>
        <end position="52"/>
    </location>
</feature>
<gene>
    <name evidence="2" type="ORF">N7493_010794</name>
</gene>
<feature type="region of interest" description="Disordered" evidence="1">
    <location>
        <begin position="88"/>
        <end position="113"/>
    </location>
</feature>
<dbReference type="EMBL" id="JAQJAN010000019">
    <property type="protein sequence ID" value="KAJ5709460.1"/>
    <property type="molecule type" value="Genomic_DNA"/>
</dbReference>
<reference evidence="2" key="1">
    <citation type="journal article" date="2023" name="IMA Fungus">
        <title>Comparative genomic study of the Penicillium genus elucidates a diverse pangenome and 15 lateral gene transfer events.</title>
        <authorList>
            <person name="Petersen C."/>
            <person name="Sorensen T."/>
            <person name="Nielsen M.R."/>
            <person name="Sondergaard T.E."/>
            <person name="Sorensen J.L."/>
            <person name="Fitzpatrick D.A."/>
            <person name="Frisvad J.C."/>
            <person name="Nielsen K.L."/>
        </authorList>
    </citation>
    <scope>NUCLEOTIDE SEQUENCE</scope>
    <source>
        <strain evidence="2">IBT 17514</strain>
    </source>
</reference>
<organism evidence="2 3">
    <name type="scientific">Penicillium malachiteum</name>
    <dbReference type="NCBI Taxonomy" id="1324776"/>
    <lineage>
        <taxon>Eukaryota</taxon>
        <taxon>Fungi</taxon>
        <taxon>Dikarya</taxon>
        <taxon>Ascomycota</taxon>
        <taxon>Pezizomycotina</taxon>
        <taxon>Eurotiomycetes</taxon>
        <taxon>Eurotiomycetidae</taxon>
        <taxon>Eurotiales</taxon>
        <taxon>Aspergillaceae</taxon>
        <taxon>Penicillium</taxon>
    </lineage>
</organism>
<accession>A0AAD6MRU9</accession>
<feature type="compositionally biased region" description="Low complexity" evidence="1">
    <location>
        <begin position="25"/>
        <end position="45"/>
    </location>
</feature>
<feature type="compositionally biased region" description="Basic and acidic residues" evidence="1">
    <location>
        <begin position="144"/>
        <end position="161"/>
    </location>
</feature>
<reference evidence="2" key="2">
    <citation type="submission" date="2023-01" db="EMBL/GenBank/DDBJ databases">
        <authorList>
            <person name="Petersen C."/>
        </authorList>
    </citation>
    <scope>NUCLEOTIDE SEQUENCE</scope>
    <source>
        <strain evidence="2">IBT 17514</strain>
    </source>
</reference>
<feature type="compositionally biased region" description="Polar residues" evidence="1">
    <location>
        <begin position="101"/>
        <end position="113"/>
    </location>
</feature>
<evidence type="ECO:0000313" key="3">
    <source>
        <dbReference type="Proteomes" id="UP001215712"/>
    </source>
</evidence>
<proteinExistence type="predicted"/>
<comment type="caution">
    <text evidence="2">The sequence shown here is derived from an EMBL/GenBank/DDBJ whole genome shotgun (WGS) entry which is preliminary data.</text>
</comment>
<feature type="compositionally biased region" description="Polar residues" evidence="1">
    <location>
        <begin position="211"/>
        <end position="260"/>
    </location>
</feature>
<protein>
    <submittedName>
        <fullName evidence="2">Uncharacterized protein</fullName>
    </submittedName>
</protein>